<feature type="coiled-coil region" evidence="1">
    <location>
        <begin position="61"/>
        <end position="88"/>
    </location>
</feature>
<dbReference type="GO" id="GO:0003677">
    <property type="term" value="F:DNA binding"/>
    <property type="evidence" value="ECO:0007669"/>
    <property type="project" value="InterPro"/>
</dbReference>
<dbReference type="KEGG" id="nwl:NWFMUON74_48660"/>
<proteinExistence type="predicted"/>
<dbReference type="GeneID" id="80350097"/>
<dbReference type="PANTHER" id="PTHR33215">
    <property type="entry name" value="PROTEIN DISTAL ANTENNA"/>
    <property type="match status" value="1"/>
</dbReference>
<dbReference type="RefSeq" id="WP_187684040.1">
    <property type="nucleotide sequence ID" value="NZ_AP023396.1"/>
</dbReference>
<evidence type="ECO:0000256" key="1">
    <source>
        <dbReference type="SAM" id="Coils"/>
    </source>
</evidence>
<reference evidence="2 5" key="1">
    <citation type="submission" date="2020-08" db="EMBL/GenBank/DDBJ databases">
        <title>Genome Sequencing of Nocardia wallacei strain FMUON74 and assembly.</title>
        <authorList>
            <person name="Toyokawa M."/>
            <person name="Uesaka K."/>
        </authorList>
    </citation>
    <scope>NUCLEOTIDE SEQUENCE [LARGE SCALE GENOMIC DNA]</scope>
    <source>
        <strain evidence="2 5">FMUON74</strain>
    </source>
</reference>
<organism evidence="2 5">
    <name type="scientific">Nocardia wallacei</name>
    <dbReference type="NCBI Taxonomy" id="480035"/>
    <lineage>
        <taxon>Bacteria</taxon>
        <taxon>Bacillati</taxon>
        <taxon>Actinomycetota</taxon>
        <taxon>Actinomycetes</taxon>
        <taxon>Mycobacteriales</taxon>
        <taxon>Nocardiaceae</taxon>
        <taxon>Nocardia</taxon>
    </lineage>
</organism>
<gene>
    <name evidence="2" type="ORF">NWFMUON74_48660</name>
    <name evidence="3" type="ORF">NWFMUON74_52780</name>
    <name evidence="4" type="ORF">NWFMUON74_56620</name>
</gene>
<dbReference type="GO" id="GO:0004803">
    <property type="term" value="F:transposase activity"/>
    <property type="evidence" value="ECO:0007669"/>
    <property type="project" value="InterPro"/>
</dbReference>
<dbReference type="InterPro" id="IPR051839">
    <property type="entry name" value="RD_transcriptional_regulator"/>
</dbReference>
<dbReference type="AlphaFoldDB" id="A0A7G1KVD9"/>
<dbReference type="GO" id="GO:0006313">
    <property type="term" value="P:DNA transposition"/>
    <property type="evidence" value="ECO:0007669"/>
    <property type="project" value="InterPro"/>
</dbReference>
<keyword evidence="5" id="KW-1185">Reference proteome</keyword>
<evidence type="ECO:0000313" key="3">
    <source>
        <dbReference type="EMBL" id="BCK57506.1"/>
    </source>
</evidence>
<dbReference type="Proteomes" id="UP000516173">
    <property type="component" value="Chromosome"/>
</dbReference>
<evidence type="ECO:0000313" key="2">
    <source>
        <dbReference type="EMBL" id="BCK57094.1"/>
    </source>
</evidence>
<dbReference type="InterPro" id="IPR036388">
    <property type="entry name" value="WH-like_DNA-bd_sf"/>
</dbReference>
<keyword evidence="1" id="KW-0175">Coiled coil</keyword>
<dbReference type="EMBL" id="AP023396">
    <property type="protein sequence ID" value="BCK57890.1"/>
    <property type="molecule type" value="Genomic_DNA"/>
</dbReference>
<evidence type="ECO:0000313" key="5">
    <source>
        <dbReference type="Proteomes" id="UP000516173"/>
    </source>
</evidence>
<dbReference type="InterPro" id="IPR009057">
    <property type="entry name" value="Homeodomain-like_sf"/>
</dbReference>
<dbReference type="Gene3D" id="1.10.10.10">
    <property type="entry name" value="Winged helix-like DNA-binding domain superfamily/Winged helix DNA-binding domain"/>
    <property type="match status" value="1"/>
</dbReference>
<dbReference type="EMBL" id="AP023396">
    <property type="protein sequence ID" value="BCK57094.1"/>
    <property type="molecule type" value="Genomic_DNA"/>
</dbReference>
<dbReference type="SUPFAM" id="SSF46689">
    <property type="entry name" value="Homeodomain-like"/>
    <property type="match status" value="1"/>
</dbReference>
<protein>
    <submittedName>
        <fullName evidence="2">Transposase</fullName>
    </submittedName>
</protein>
<dbReference type="EMBL" id="AP023396">
    <property type="protein sequence ID" value="BCK57506.1"/>
    <property type="molecule type" value="Genomic_DNA"/>
</dbReference>
<name>A0A7G1KVD9_9NOCA</name>
<dbReference type="InterPro" id="IPR002514">
    <property type="entry name" value="Transposase_8"/>
</dbReference>
<accession>A0A7G1KVD9</accession>
<dbReference type="KEGG" id="nwl:NWFMUON74_52780"/>
<dbReference type="Pfam" id="PF01527">
    <property type="entry name" value="HTH_Tnp_1"/>
    <property type="match status" value="1"/>
</dbReference>
<sequence length="101" mass="11557">MAASKKYPDELRARAVRLYRDADPKPTIRKLAAQLGVHHEALRNWIRQAEADAGERSDRPTTDMAEENKQLRKRVAELERVNAVLRDASAYFASEPGQTRR</sequence>
<dbReference type="KEGG" id="nwl:NWFMUON74_56620"/>
<dbReference type="PANTHER" id="PTHR33215:SF13">
    <property type="entry name" value="PROTEIN DISTAL ANTENNA"/>
    <property type="match status" value="1"/>
</dbReference>
<evidence type="ECO:0000313" key="4">
    <source>
        <dbReference type="EMBL" id="BCK57890.1"/>
    </source>
</evidence>